<dbReference type="FunFam" id="2.60.40.10:FF:001308">
    <property type="entry name" value="Fc receptor like 4"/>
    <property type="match status" value="1"/>
</dbReference>
<keyword evidence="11" id="KW-0393">Immunoglobulin domain</keyword>
<evidence type="ECO:0000313" key="17">
    <source>
        <dbReference type="Proteomes" id="UP000593571"/>
    </source>
</evidence>
<dbReference type="Pfam" id="PF13895">
    <property type="entry name" value="Ig_2"/>
    <property type="match status" value="2"/>
</dbReference>
<evidence type="ECO:0000256" key="14">
    <source>
        <dbReference type="SAM" id="SignalP"/>
    </source>
</evidence>
<comment type="subcellular location">
    <subcellularLocation>
        <location evidence="1">Cell membrane</location>
        <topology evidence="1">Single-pass type I membrane protein</topology>
    </subcellularLocation>
</comment>
<keyword evidence="8" id="KW-1015">Disulfide bond</keyword>
<keyword evidence="6 13" id="KW-1133">Transmembrane helix</keyword>
<dbReference type="CDD" id="cd00096">
    <property type="entry name" value="Ig"/>
    <property type="match status" value="2"/>
</dbReference>
<evidence type="ECO:0000313" key="16">
    <source>
        <dbReference type="EMBL" id="KAF6396681.1"/>
    </source>
</evidence>
<dbReference type="PANTHER" id="PTHR11481:SF93">
    <property type="entry name" value="FC RECEPTOR-LIKE PROTEIN 3"/>
    <property type="match status" value="1"/>
</dbReference>
<dbReference type="PANTHER" id="PTHR11481">
    <property type="entry name" value="IMMUNOGLOBULIN FC RECEPTOR"/>
    <property type="match status" value="1"/>
</dbReference>
<organism evidence="16 17">
    <name type="scientific">Rousettus aegyptiacus</name>
    <name type="common">Egyptian fruit bat</name>
    <name type="synonym">Pteropus aegyptiacus</name>
    <dbReference type="NCBI Taxonomy" id="9407"/>
    <lineage>
        <taxon>Eukaryota</taxon>
        <taxon>Metazoa</taxon>
        <taxon>Chordata</taxon>
        <taxon>Craniata</taxon>
        <taxon>Vertebrata</taxon>
        <taxon>Euteleostomi</taxon>
        <taxon>Mammalia</taxon>
        <taxon>Eutheria</taxon>
        <taxon>Laurasiatheria</taxon>
        <taxon>Chiroptera</taxon>
        <taxon>Yinpterochiroptera</taxon>
        <taxon>Pteropodoidea</taxon>
        <taxon>Pteropodidae</taxon>
        <taxon>Rousettinae</taxon>
        <taxon>Rousettus</taxon>
    </lineage>
</organism>
<evidence type="ECO:0000256" key="1">
    <source>
        <dbReference type="ARBA" id="ARBA00004251"/>
    </source>
</evidence>
<dbReference type="InterPro" id="IPR007110">
    <property type="entry name" value="Ig-like_dom"/>
</dbReference>
<evidence type="ECO:0000256" key="7">
    <source>
        <dbReference type="ARBA" id="ARBA00023136"/>
    </source>
</evidence>
<evidence type="ECO:0000256" key="10">
    <source>
        <dbReference type="ARBA" id="ARBA00023180"/>
    </source>
</evidence>
<feature type="domain" description="Ig-like" evidence="15">
    <location>
        <begin position="119"/>
        <end position="184"/>
    </location>
</feature>
<keyword evidence="9 16" id="KW-0675">Receptor</keyword>
<dbReference type="GO" id="GO:0009897">
    <property type="term" value="C:external side of plasma membrane"/>
    <property type="evidence" value="ECO:0007669"/>
    <property type="project" value="TreeGrafter"/>
</dbReference>
<feature type="domain" description="Ig-like" evidence="15">
    <location>
        <begin position="300"/>
        <end position="391"/>
    </location>
</feature>
<dbReference type="Proteomes" id="UP000593571">
    <property type="component" value="Unassembled WGS sequence"/>
</dbReference>
<evidence type="ECO:0000259" key="15">
    <source>
        <dbReference type="PROSITE" id="PS50835"/>
    </source>
</evidence>
<dbReference type="PROSITE" id="PS50835">
    <property type="entry name" value="IG_LIKE"/>
    <property type="match status" value="6"/>
</dbReference>
<feature type="domain" description="Ig-like" evidence="15">
    <location>
        <begin position="399"/>
        <end position="486"/>
    </location>
</feature>
<dbReference type="InterPro" id="IPR013783">
    <property type="entry name" value="Ig-like_fold"/>
</dbReference>
<keyword evidence="3 13" id="KW-0812">Transmembrane</keyword>
<dbReference type="FunFam" id="2.60.40.10:FF:000357">
    <property type="entry name" value="Fc receptor like 1"/>
    <property type="match status" value="2"/>
</dbReference>
<dbReference type="Gene3D" id="2.60.40.10">
    <property type="entry name" value="Immunoglobulins"/>
    <property type="match status" value="6"/>
</dbReference>
<dbReference type="SUPFAM" id="SSF48726">
    <property type="entry name" value="Immunoglobulin"/>
    <property type="match status" value="6"/>
</dbReference>
<feature type="compositionally biased region" description="Basic and acidic residues" evidence="12">
    <location>
        <begin position="682"/>
        <end position="699"/>
    </location>
</feature>
<keyword evidence="2" id="KW-1003">Cell membrane</keyword>
<feature type="transmembrane region" description="Helical" evidence="13">
    <location>
        <begin position="586"/>
        <end position="607"/>
    </location>
</feature>
<dbReference type="AlphaFoldDB" id="A0A7J8BDX7"/>
<feature type="region of interest" description="Disordered" evidence="12">
    <location>
        <begin position="670"/>
        <end position="746"/>
    </location>
</feature>
<dbReference type="InterPro" id="IPR036179">
    <property type="entry name" value="Ig-like_dom_sf"/>
</dbReference>
<feature type="domain" description="Ig-like" evidence="15">
    <location>
        <begin position="492"/>
        <end position="575"/>
    </location>
</feature>
<keyword evidence="5" id="KW-0677">Repeat</keyword>
<evidence type="ECO:0000256" key="2">
    <source>
        <dbReference type="ARBA" id="ARBA00022475"/>
    </source>
</evidence>
<dbReference type="GO" id="GO:0004888">
    <property type="term" value="F:transmembrane signaling receptor activity"/>
    <property type="evidence" value="ECO:0007669"/>
    <property type="project" value="TreeGrafter"/>
</dbReference>
<evidence type="ECO:0000256" key="8">
    <source>
        <dbReference type="ARBA" id="ARBA00023157"/>
    </source>
</evidence>
<reference evidence="16 17" key="1">
    <citation type="journal article" date="2020" name="Nature">
        <title>Six reference-quality genomes reveal evolution of bat adaptations.</title>
        <authorList>
            <person name="Jebb D."/>
            <person name="Huang Z."/>
            <person name="Pippel M."/>
            <person name="Hughes G.M."/>
            <person name="Lavrichenko K."/>
            <person name="Devanna P."/>
            <person name="Winkler S."/>
            <person name="Jermiin L.S."/>
            <person name="Skirmuntt E.C."/>
            <person name="Katzourakis A."/>
            <person name="Burkitt-Gray L."/>
            <person name="Ray D.A."/>
            <person name="Sullivan K.A.M."/>
            <person name="Roscito J.G."/>
            <person name="Kirilenko B.M."/>
            <person name="Davalos L.M."/>
            <person name="Corthals A.P."/>
            <person name="Power M.L."/>
            <person name="Jones G."/>
            <person name="Ransome R.D."/>
            <person name="Dechmann D.K.N."/>
            <person name="Locatelli A.G."/>
            <person name="Puechmaille S.J."/>
            <person name="Fedrigo O."/>
            <person name="Jarvis E.D."/>
            <person name="Hiller M."/>
            <person name="Vernes S.C."/>
            <person name="Myers E.W."/>
            <person name="Teeling E.C."/>
        </authorList>
    </citation>
    <scope>NUCLEOTIDE SEQUENCE [LARGE SCALE GENOMIC DNA]</scope>
    <source>
        <strain evidence="16">MRouAeg1</strain>
        <tissue evidence="16">Muscle</tissue>
    </source>
</reference>
<gene>
    <name evidence="16" type="ORF">HJG63_005068</name>
</gene>
<proteinExistence type="predicted"/>
<protein>
    <submittedName>
        <fullName evidence="16">Fc receptor like 3</fullName>
    </submittedName>
</protein>
<dbReference type="GO" id="GO:0006955">
    <property type="term" value="P:immune response"/>
    <property type="evidence" value="ECO:0007669"/>
    <property type="project" value="TreeGrafter"/>
</dbReference>
<evidence type="ECO:0000256" key="12">
    <source>
        <dbReference type="SAM" id="MobiDB-lite"/>
    </source>
</evidence>
<dbReference type="GO" id="GO:0007166">
    <property type="term" value="P:cell surface receptor signaling pathway"/>
    <property type="evidence" value="ECO:0007669"/>
    <property type="project" value="TreeGrafter"/>
</dbReference>
<sequence length="746" mass="80800">MLLWLLLLTLAPGRGQTGVPPKAFLLLKPPWTTAFENEKVTIVCDSPLPPVPGNVTWYYTQSYTTKGSKETTLKGLEEIQVTKSGFYRCETSGSSLSDPVHVELSSGQLILQAPHPIFEGDNVTLKCRGRGEKFTEKKVYYKGGEKLRRGEVSTSDSDSITLRSGSSDSSLYHCTATTTTTSLWNFFGQKELTSNHLRIQVQELFSLPVLEASPARPVEGDPVTLTCKTQLSPQRQDVQLRFRFFRDNHPLGLGWSWSPELQIPTVWREDSRSYWCQAETATHSVTKRSLKSHIPVQRVPVSDVNLETQPPEGQAVEGASLVLVCSVGEGTGTVAFSWHREGEPRSLESRRARSQSAEMRVAAVSGRQAGTYYCAANNGYGARRSQRVAVTVRVPASRPVLAVGAPGARALPGDVLRLHCAAPRGSPPILYRFYRGDDALGSSQAPSGGGASLNLSVTEEHSGNYSCEADNGLGAQRSEAVTLRVTVPVSRPILTLGAPGTRAVAGDVVELHCEAQRGSPPIFYRFYHEDIALGSSPALFGGGVSFNLSLTREYSGNYFCEADNGLGAQLSEAVTLDFTESSRNRIILVTMGVAGGLLSIVGLAALVRRIGTQRKSGGLPAAGTPRYSPSEFHELSLTRPSSPGMQELIRHEPPAGAELQPLYSNVGPGGDCLYSQIRSTPHPRDSSEADSPRMHRQGKETVVIYSELKKRHPDDSAEQASGRGSTHGVDMESYENVPCTSSAWGR</sequence>
<feature type="domain" description="Ig-like" evidence="15">
    <location>
        <begin position="21"/>
        <end position="105"/>
    </location>
</feature>
<dbReference type="Pfam" id="PF13927">
    <property type="entry name" value="Ig_3"/>
    <property type="match status" value="1"/>
</dbReference>
<dbReference type="SMART" id="SM00409">
    <property type="entry name" value="IG"/>
    <property type="match status" value="6"/>
</dbReference>
<keyword evidence="17" id="KW-1185">Reference proteome</keyword>
<evidence type="ECO:0000256" key="3">
    <source>
        <dbReference type="ARBA" id="ARBA00022692"/>
    </source>
</evidence>
<dbReference type="InterPro" id="IPR050488">
    <property type="entry name" value="Ig_Fc_receptor"/>
</dbReference>
<name>A0A7J8BDX7_ROUAE</name>
<feature type="domain" description="Ig-like" evidence="15">
    <location>
        <begin position="208"/>
        <end position="286"/>
    </location>
</feature>
<evidence type="ECO:0000256" key="9">
    <source>
        <dbReference type="ARBA" id="ARBA00023170"/>
    </source>
</evidence>
<evidence type="ECO:0000256" key="4">
    <source>
        <dbReference type="ARBA" id="ARBA00022729"/>
    </source>
</evidence>
<accession>A0A7J8BDX7</accession>
<feature type="chain" id="PRO_5029647184" evidence="14">
    <location>
        <begin position="16"/>
        <end position="746"/>
    </location>
</feature>
<evidence type="ECO:0000256" key="13">
    <source>
        <dbReference type="SAM" id="Phobius"/>
    </source>
</evidence>
<feature type="region of interest" description="Disordered" evidence="12">
    <location>
        <begin position="615"/>
        <end position="643"/>
    </location>
</feature>
<dbReference type="EMBL" id="JACASE010000017">
    <property type="protein sequence ID" value="KAF6396681.1"/>
    <property type="molecule type" value="Genomic_DNA"/>
</dbReference>
<dbReference type="SMART" id="SM00408">
    <property type="entry name" value="IGc2"/>
    <property type="match status" value="6"/>
</dbReference>
<feature type="signal peptide" evidence="14">
    <location>
        <begin position="1"/>
        <end position="15"/>
    </location>
</feature>
<evidence type="ECO:0000256" key="11">
    <source>
        <dbReference type="ARBA" id="ARBA00023319"/>
    </source>
</evidence>
<dbReference type="InterPro" id="IPR003599">
    <property type="entry name" value="Ig_sub"/>
</dbReference>
<keyword evidence="7 13" id="KW-0472">Membrane</keyword>
<evidence type="ECO:0000256" key="6">
    <source>
        <dbReference type="ARBA" id="ARBA00022989"/>
    </source>
</evidence>
<keyword evidence="4 14" id="KW-0732">Signal</keyword>
<evidence type="ECO:0000256" key="5">
    <source>
        <dbReference type="ARBA" id="ARBA00022737"/>
    </source>
</evidence>
<dbReference type="InterPro" id="IPR003598">
    <property type="entry name" value="Ig_sub2"/>
</dbReference>
<keyword evidence="10" id="KW-0325">Glycoprotein</keyword>
<comment type="caution">
    <text evidence="16">The sequence shown here is derived from an EMBL/GenBank/DDBJ whole genome shotgun (WGS) entry which is preliminary data.</text>
</comment>